<evidence type="ECO:0000256" key="4">
    <source>
        <dbReference type="ARBA" id="ARBA00012633"/>
    </source>
</evidence>
<evidence type="ECO:0000313" key="22">
    <source>
        <dbReference type="Proteomes" id="UP001473302"/>
    </source>
</evidence>
<sequence>MSDYSKERSVAIKAVLSASKVCQSVFQHLVANETLTKDDKSPVTVADFSAQAIINTCLKEHFPADPIVGEEDSKDLQGEPGKVLREKVVSLTNGVLSESEQLSEQQILDAIDRGNYVGGAKGRHWALDPIDGTKGFLRGGQYAVCLALIVDGIVQVGVVGCPNLPVNYKEPEGERGTLFIAVRGQGAFQRKFSDEKEEPIQFADISSTAESTFCESVEAGHSSHGDAVEIAKLLGITRESVRMDSQAKYCSIARGDADIYLRLPTSKTYVEKIWDHASGNVLVTEAGGRVTDVNGKELDFSIGRTLEKNKGVIASKASIHDQVLKAVQQINDMSPTIPGSPHPYFDEKAGEREERIKSLFEELDCKKRGYLDAESILGGFLKLTHLPAHTRYATDLLAKCDTAHDGVIDYQEFRTYVLDKEKELWQLFAEINKSDDHYRLHPTDLENALKAAGIHVTNDDISNFMQVIDIDGNGYIDFQDWRDFLLLLPRETTIIEIYQYYQTSTQLTHDAEVVIPHTDETANNAYKYLAAGGMAGAVSRTCTAPFDRLKVYLITQTTSFSKQAAAAATAAAPANSKPQSAILTGLKNIYHQGGFRAFFVGNGLNVIKIVPESAIKFYVFETTKSILAELTHSEDKNSIPVGARFIAGGVAGLCAQFCIYPVETLKTRIMSSMIIEANNGKLDKGTSDAFKSKQKNLIMNTARAMYTTGGLRGFWPGLTISLLGVFPYQALDMGIYETLKVTYLQYMNNQKDENGKGKSPNVLVLWACGMVSGSIGATSVYPLNMLRTRLQAQGTLAHPYTYTSAWDAAKKTLRADGIGGFYKGLGPTLFKVVPSVSISYAVYEFSKRSLGIS</sequence>
<reference evidence="21 22" key="1">
    <citation type="submission" date="2024-04" db="EMBL/GenBank/DDBJ databases">
        <title>genome sequences of Mucor flavus KT1a and Helicostylum pulchrum KT1b strains isolated from the surface of a dry-aged beef.</title>
        <authorList>
            <person name="Toyotome T."/>
            <person name="Hosono M."/>
            <person name="Torimaru M."/>
            <person name="Fukuda K."/>
            <person name="Mikami N."/>
        </authorList>
    </citation>
    <scope>NUCLEOTIDE SEQUENCE [LARGE SCALE GENOMIC DNA]</scope>
    <source>
        <strain evidence="21 22">KT1a</strain>
    </source>
</reference>
<evidence type="ECO:0000256" key="14">
    <source>
        <dbReference type="ARBA" id="ARBA00023136"/>
    </source>
</evidence>
<comment type="catalytic activity">
    <reaction evidence="17">
        <text>3'-phosphoadenylyl sulfate + H2O = adenosine 5'-phosphosulfate + phosphate</text>
        <dbReference type="Rhea" id="RHEA:77639"/>
        <dbReference type="ChEBI" id="CHEBI:15377"/>
        <dbReference type="ChEBI" id="CHEBI:43474"/>
        <dbReference type="ChEBI" id="CHEBI:58243"/>
        <dbReference type="ChEBI" id="CHEBI:58339"/>
        <dbReference type="EC" id="3.1.3.7"/>
    </reaction>
    <physiologicalReaction direction="left-to-right" evidence="17">
        <dbReference type="Rhea" id="RHEA:77640"/>
    </physiologicalReaction>
</comment>
<dbReference type="PANTHER" id="PTHR43200">
    <property type="entry name" value="PHOSPHATASE"/>
    <property type="match status" value="1"/>
</dbReference>
<evidence type="ECO:0000256" key="3">
    <source>
        <dbReference type="ARBA" id="ARBA00009759"/>
    </source>
</evidence>
<evidence type="ECO:0000256" key="8">
    <source>
        <dbReference type="ARBA" id="ARBA00022737"/>
    </source>
</evidence>
<evidence type="ECO:0000256" key="16">
    <source>
        <dbReference type="ARBA" id="ARBA00044479"/>
    </source>
</evidence>
<evidence type="ECO:0000256" key="5">
    <source>
        <dbReference type="ARBA" id="ARBA00022448"/>
    </source>
</evidence>
<evidence type="ECO:0000256" key="17">
    <source>
        <dbReference type="ARBA" id="ARBA00044484"/>
    </source>
</evidence>
<dbReference type="Pfam" id="PF00153">
    <property type="entry name" value="Mito_carr"/>
    <property type="match status" value="3"/>
</dbReference>
<dbReference type="InterPro" id="IPR020550">
    <property type="entry name" value="Inositol_monophosphatase_CS"/>
</dbReference>
<dbReference type="InterPro" id="IPR006239">
    <property type="entry name" value="DPNP"/>
</dbReference>
<dbReference type="SUPFAM" id="SSF56655">
    <property type="entry name" value="Carbohydrate phosphatase"/>
    <property type="match status" value="1"/>
</dbReference>
<feature type="transmembrane region" description="Helical" evidence="19">
    <location>
        <begin position="763"/>
        <end position="783"/>
    </location>
</feature>
<evidence type="ECO:0000256" key="9">
    <source>
        <dbReference type="ARBA" id="ARBA00022801"/>
    </source>
</evidence>
<proteinExistence type="inferred from homology"/>
<dbReference type="Proteomes" id="UP001473302">
    <property type="component" value="Unassembled WGS sequence"/>
</dbReference>
<keyword evidence="11" id="KW-0460">Magnesium</keyword>
<evidence type="ECO:0000313" key="21">
    <source>
        <dbReference type="EMBL" id="GAA5815680.1"/>
    </source>
</evidence>
<evidence type="ECO:0000256" key="6">
    <source>
        <dbReference type="ARBA" id="ARBA00022692"/>
    </source>
</evidence>
<keyword evidence="9" id="KW-0378">Hydrolase</keyword>
<dbReference type="InterPro" id="IPR011992">
    <property type="entry name" value="EF-hand-dom_pair"/>
</dbReference>
<comment type="caution">
    <text evidence="21">The sequence shown here is derived from an EMBL/GenBank/DDBJ whole genome shotgun (WGS) entry which is preliminary data.</text>
</comment>
<feature type="repeat" description="Solcar" evidence="18">
    <location>
        <begin position="523"/>
        <end position="626"/>
    </location>
</feature>
<dbReference type="InterPro" id="IPR020583">
    <property type="entry name" value="Inositol_monoP_metal-BS"/>
</dbReference>
<keyword evidence="14 18" id="KW-0472">Membrane</keyword>
<comment type="cofactor">
    <cofactor evidence="1">
        <name>Mg(2+)</name>
        <dbReference type="ChEBI" id="CHEBI:18420"/>
    </cofactor>
</comment>
<dbReference type="SMART" id="SM00054">
    <property type="entry name" value="EFh"/>
    <property type="match status" value="3"/>
</dbReference>
<dbReference type="InterPro" id="IPR018247">
    <property type="entry name" value="EF_Hand_1_Ca_BS"/>
</dbReference>
<evidence type="ECO:0000256" key="7">
    <source>
        <dbReference type="ARBA" id="ARBA00022723"/>
    </source>
</evidence>
<keyword evidence="10" id="KW-0106">Calcium</keyword>
<evidence type="ECO:0000256" key="15">
    <source>
        <dbReference type="ARBA" id="ARBA00044466"/>
    </source>
</evidence>
<comment type="catalytic activity">
    <reaction evidence="16">
        <text>adenosine 3',5'-bisphosphate + H2O = AMP + phosphate</text>
        <dbReference type="Rhea" id="RHEA:10040"/>
        <dbReference type="ChEBI" id="CHEBI:15377"/>
        <dbReference type="ChEBI" id="CHEBI:43474"/>
        <dbReference type="ChEBI" id="CHEBI:58343"/>
        <dbReference type="ChEBI" id="CHEBI:456215"/>
        <dbReference type="EC" id="3.1.3.7"/>
    </reaction>
    <physiologicalReaction direction="left-to-right" evidence="16">
        <dbReference type="Rhea" id="RHEA:10041"/>
    </physiologicalReaction>
</comment>
<dbReference type="SUPFAM" id="SSF47473">
    <property type="entry name" value="EF-hand"/>
    <property type="match status" value="1"/>
</dbReference>
<protein>
    <recommendedName>
        <fullName evidence="4">3'(2'),5'-bisphosphate nucleotidase</fullName>
        <ecNumber evidence="4">3.1.3.7</ecNumber>
    </recommendedName>
</protein>
<dbReference type="CDD" id="cd00051">
    <property type="entry name" value="EFh"/>
    <property type="match status" value="1"/>
</dbReference>
<dbReference type="PANTHER" id="PTHR43200:SF6">
    <property type="entry name" value="3'(2'),5'-BISPHOSPHATE NUCLEOTIDASE"/>
    <property type="match status" value="1"/>
</dbReference>
<comment type="similarity">
    <text evidence="3">Belongs to the inositol monophosphatase superfamily.</text>
</comment>
<comment type="subcellular location">
    <subcellularLocation>
        <location evidence="2">Mitochondrion inner membrane</location>
        <topology evidence="2">Multi-pass membrane protein</topology>
    </subcellularLocation>
</comment>
<dbReference type="Pfam" id="PF13499">
    <property type="entry name" value="EF-hand_7"/>
    <property type="match status" value="1"/>
</dbReference>
<organism evidence="21 22">
    <name type="scientific">Mucor flavus</name>
    <dbReference type="NCBI Taxonomy" id="439312"/>
    <lineage>
        <taxon>Eukaryota</taxon>
        <taxon>Fungi</taxon>
        <taxon>Fungi incertae sedis</taxon>
        <taxon>Mucoromycota</taxon>
        <taxon>Mucoromycotina</taxon>
        <taxon>Mucoromycetes</taxon>
        <taxon>Mucorales</taxon>
        <taxon>Mucorineae</taxon>
        <taxon>Mucoraceae</taxon>
        <taxon>Mucor</taxon>
    </lineage>
</organism>
<dbReference type="InterPro" id="IPR051090">
    <property type="entry name" value="Inositol_monoP_superfamily"/>
</dbReference>
<keyword evidence="5" id="KW-0813">Transport</keyword>
<keyword evidence="8" id="KW-0677">Repeat</keyword>
<evidence type="ECO:0000256" key="18">
    <source>
        <dbReference type="PROSITE-ProRule" id="PRU00282"/>
    </source>
</evidence>
<dbReference type="PROSITE" id="PS50920">
    <property type="entry name" value="SOLCAR"/>
    <property type="match status" value="3"/>
</dbReference>
<dbReference type="PRINTS" id="PR00926">
    <property type="entry name" value="MITOCARRIER"/>
</dbReference>
<dbReference type="InterPro" id="IPR002048">
    <property type="entry name" value="EF_hand_dom"/>
</dbReference>
<dbReference type="PROSITE" id="PS00018">
    <property type="entry name" value="EF_HAND_1"/>
    <property type="match status" value="1"/>
</dbReference>
<evidence type="ECO:0000256" key="11">
    <source>
        <dbReference type="ARBA" id="ARBA00022842"/>
    </source>
</evidence>
<evidence type="ECO:0000256" key="1">
    <source>
        <dbReference type="ARBA" id="ARBA00001946"/>
    </source>
</evidence>
<dbReference type="Pfam" id="PF00459">
    <property type="entry name" value="Inositol_P"/>
    <property type="match status" value="1"/>
</dbReference>
<feature type="domain" description="EF-hand" evidence="20">
    <location>
        <begin position="456"/>
        <end position="491"/>
    </location>
</feature>
<dbReference type="EMBL" id="BAABUK010000027">
    <property type="protein sequence ID" value="GAA5815680.1"/>
    <property type="molecule type" value="Genomic_DNA"/>
</dbReference>
<dbReference type="SUPFAM" id="SSF103506">
    <property type="entry name" value="Mitochondrial carrier"/>
    <property type="match status" value="1"/>
</dbReference>
<dbReference type="Gene3D" id="3.40.190.80">
    <property type="match status" value="1"/>
</dbReference>
<dbReference type="EC" id="3.1.3.7" evidence="4"/>
<dbReference type="Gene3D" id="1.50.40.10">
    <property type="entry name" value="Mitochondrial carrier domain"/>
    <property type="match status" value="1"/>
</dbReference>
<name>A0ABP9Z980_9FUNG</name>
<comment type="catalytic activity">
    <reaction evidence="15">
        <text>adenosine 2',5'-bisphosphate + H2O = AMP + phosphate</text>
        <dbReference type="Rhea" id="RHEA:77643"/>
        <dbReference type="ChEBI" id="CHEBI:15377"/>
        <dbReference type="ChEBI" id="CHEBI:43474"/>
        <dbReference type="ChEBI" id="CHEBI:194156"/>
        <dbReference type="ChEBI" id="CHEBI:456215"/>
        <dbReference type="EC" id="3.1.3.7"/>
    </reaction>
    <physiologicalReaction direction="left-to-right" evidence="15">
        <dbReference type="Rhea" id="RHEA:77644"/>
    </physiologicalReaction>
</comment>
<dbReference type="Gene3D" id="1.10.238.10">
    <property type="entry name" value="EF-hand"/>
    <property type="match status" value="1"/>
</dbReference>
<evidence type="ECO:0000256" key="10">
    <source>
        <dbReference type="ARBA" id="ARBA00022837"/>
    </source>
</evidence>
<dbReference type="CDD" id="cd01517">
    <property type="entry name" value="PAP_phosphatase"/>
    <property type="match status" value="1"/>
</dbReference>
<feature type="domain" description="EF-hand" evidence="20">
    <location>
        <begin position="388"/>
        <end position="423"/>
    </location>
</feature>
<dbReference type="PROSITE" id="PS50222">
    <property type="entry name" value="EF_HAND_2"/>
    <property type="match status" value="2"/>
</dbReference>
<dbReference type="Gene3D" id="3.30.540.10">
    <property type="entry name" value="Fructose-1,6-Bisphosphatase, subunit A, domain 1"/>
    <property type="match status" value="1"/>
</dbReference>
<gene>
    <name evidence="21" type="ORF">MFLAVUS_009193</name>
</gene>
<keyword evidence="7" id="KW-0479">Metal-binding</keyword>
<evidence type="ECO:0000256" key="12">
    <source>
        <dbReference type="ARBA" id="ARBA00022989"/>
    </source>
</evidence>
<keyword evidence="22" id="KW-1185">Reference proteome</keyword>
<feature type="repeat" description="Solcar" evidence="18">
    <location>
        <begin position="639"/>
        <end position="742"/>
    </location>
</feature>
<evidence type="ECO:0000259" key="20">
    <source>
        <dbReference type="PROSITE" id="PS50222"/>
    </source>
</evidence>
<keyword evidence="6 18" id="KW-0812">Transmembrane</keyword>
<dbReference type="Pfam" id="PF13833">
    <property type="entry name" value="EF-hand_8"/>
    <property type="match status" value="1"/>
</dbReference>
<dbReference type="InterPro" id="IPR018108">
    <property type="entry name" value="MCP_transmembrane"/>
</dbReference>
<dbReference type="PROSITE" id="PS00630">
    <property type="entry name" value="IMP_2"/>
    <property type="match status" value="1"/>
</dbReference>
<dbReference type="InterPro" id="IPR000760">
    <property type="entry name" value="Inositol_monophosphatase-like"/>
</dbReference>
<evidence type="ECO:0000256" key="2">
    <source>
        <dbReference type="ARBA" id="ARBA00004448"/>
    </source>
</evidence>
<dbReference type="InterPro" id="IPR002067">
    <property type="entry name" value="MCP"/>
</dbReference>
<dbReference type="NCBIfam" id="TIGR01330">
    <property type="entry name" value="bisphos_HAL2"/>
    <property type="match status" value="1"/>
</dbReference>
<dbReference type="InterPro" id="IPR023395">
    <property type="entry name" value="MCP_dom_sf"/>
</dbReference>
<accession>A0ABP9Z980</accession>
<dbReference type="PROSITE" id="PS00629">
    <property type="entry name" value="IMP_1"/>
    <property type="match status" value="1"/>
</dbReference>
<feature type="repeat" description="Solcar" evidence="18">
    <location>
        <begin position="760"/>
        <end position="849"/>
    </location>
</feature>
<feature type="transmembrane region" description="Helical" evidence="19">
    <location>
        <begin position="641"/>
        <end position="662"/>
    </location>
</feature>
<feature type="transmembrane region" description="Helical" evidence="19">
    <location>
        <begin position="713"/>
        <end position="731"/>
    </location>
</feature>
<evidence type="ECO:0000256" key="19">
    <source>
        <dbReference type="SAM" id="Phobius"/>
    </source>
</evidence>
<keyword evidence="13" id="KW-0496">Mitochondrion</keyword>
<evidence type="ECO:0000256" key="13">
    <source>
        <dbReference type="ARBA" id="ARBA00023128"/>
    </source>
</evidence>
<keyword evidence="12 19" id="KW-1133">Transmembrane helix</keyword>